<dbReference type="EMBL" id="MCGT01000008">
    <property type="protein sequence ID" value="ORX57653.1"/>
    <property type="molecule type" value="Genomic_DNA"/>
</dbReference>
<keyword evidence="2" id="KW-0547">Nucleotide-binding</keyword>
<dbReference type="OrthoDB" id="2110130at2759"/>
<keyword evidence="1" id="KW-0677">Repeat</keyword>
<keyword evidence="7" id="KW-1185">Reference proteome</keyword>
<feature type="compositionally biased region" description="Basic and acidic residues" evidence="4">
    <location>
        <begin position="71"/>
        <end position="80"/>
    </location>
</feature>
<dbReference type="PANTHER" id="PTHR19211:SF129">
    <property type="entry name" value="ABC TRANSPORTER ATP-BINDING PROTEIN"/>
    <property type="match status" value="1"/>
</dbReference>
<dbReference type="InterPro" id="IPR032781">
    <property type="entry name" value="ABC_tran_Xtn"/>
</dbReference>
<accession>A0A1X2GNB9</accession>
<gene>
    <name evidence="6" type="ORF">DM01DRAFT_1334250</name>
</gene>
<dbReference type="PROSITE" id="PS00211">
    <property type="entry name" value="ABC_TRANSPORTER_1"/>
    <property type="match status" value="2"/>
</dbReference>
<keyword evidence="3" id="KW-0067">ATP-binding</keyword>
<feature type="domain" description="ABC transporter" evidence="5">
    <location>
        <begin position="543"/>
        <end position="777"/>
    </location>
</feature>
<evidence type="ECO:0000256" key="3">
    <source>
        <dbReference type="ARBA" id="ARBA00022840"/>
    </source>
</evidence>
<dbReference type="CDD" id="cd03221">
    <property type="entry name" value="ABCF_EF-3"/>
    <property type="match status" value="1"/>
</dbReference>
<dbReference type="STRING" id="101127.A0A1X2GNB9"/>
<organism evidence="6 7">
    <name type="scientific">Hesseltinella vesiculosa</name>
    <dbReference type="NCBI Taxonomy" id="101127"/>
    <lineage>
        <taxon>Eukaryota</taxon>
        <taxon>Fungi</taxon>
        <taxon>Fungi incertae sedis</taxon>
        <taxon>Mucoromycota</taxon>
        <taxon>Mucoromycotina</taxon>
        <taxon>Mucoromycetes</taxon>
        <taxon>Mucorales</taxon>
        <taxon>Cunninghamellaceae</taxon>
        <taxon>Hesseltinella</taxon>
    </lineage>
</organism>
<sequence length="781" mass="87244">MTMDSNIRDIQNATAEFLEDVDVSQSTIGAFFSKLGEKIDVPAPITDKGTTSKDLAAVVNDDLLCQSSVTSEHKPNDSGKKVSKRVMRRNRKRQEDAPAQGNDNPPPTISAISQQSRFHSETLETLSKDIDLKQVNISVNDQQLLVDAHLRLKEDVHYGLVGPNGAGKSVLMKCLGENLLIGLPQNITILHVDQLETQQGVTVMDEILSADTESVQIMKEYELINKVIQASEPSTKEDDIQRAVHQLLVDRSSAHLEDLQAIAIKRSGARGWDARNELVDAEAKHMDLVAKNPRDYITPDIVNDTMSDVLTKASLMDREIQIAKASKILTGLGFSNEQLVMKSSVFSGGWRMRIALAKALFVEPNILLLDEPTNHLDLPAILWLREYIICNTSDITVVIVSHDREFLNSVTTETIIFKDKQLKYHVGNFEDYEKNTEEQRIRKQRMLDNQEKKKKQILSSIQNDIQRAKSSGDDKRLGQVASRTKKLDRLGMQKTEDGKRYKVSYRAGFHLKSHVDIVVDQKIKTNAINIPDPTPLRSSGPFLSVERMSFKYEPNGPLVVRNVTFCLEPCSRIVLLGPNGSGKSTILDLITGKLQPTTGVIQSHPLLRIGYFAQHVVDTLNGDLTPVELIKQKDISLSEQDCYAHLGSVGMGAYGTKPIKHLSGGQRSRVVLALITMDQPQVLILDEITNHLDMGTVDILVQALDAYTGSLILVSHDIWFLKQLVESEFDDDVDEDKRMGKTLKTHVYDITSGQFKPWLKSLDAYVSQTLKNVKRGMKNTV</sequence>
<dbReference type="GO" id="GO:0005524">
    <property type="term" value="F:ATP binding"/>
    <property type="evidence" value="ECO:0007669"/>
    <property type="project" value="UniProtKB-KW"/>
</dbReference>
<evidence type="ECO:0000256" key="4">
    <source>
        <dbReference type="SAM" id="MobiDB-lite"/>
    </source>
</evidence>
<dbReference type="Pfam" id="PF12848">
    <property type="entry name" value="ABC_tran_Xtn"/>
    <property type="match status" value="1"/>
</dbReference>
<dbReference type="InterPro" id="IPR027417">
    <property type="entry name" value="P-loop_NTPase"/>
</dbReference>
<dbReference type="Pfam" id="PF00005">
    <property type="entry name" value="ABC_tran"/>
    <property type="match status" value="2"/>
</dbReference>
<dbReference type="PANTHER" id="PTHR19211">
    <property type="entry name" value="ATP-BINDING TRANSPORT PROTEIN-RELATED"/>
    <property type="match status" value="1"/>
</dbReference>
<evidence type="ECO:0000259" key="5">
    <source>
        <dbReference type="PROSITE" id="PS50893"/>
    </source>
</evidence>
<dbReference type="InterPro" id="IPR050611">
    <property type="entry name" value="ABCF"/>
</dbReference>
<dbReference type="InterPro" id="IPR003439">
    <property type="entry name" value="ABC_transporter-like_ATP-bd"/>
</dbReference>
<dbReference type="InterPro" id="IPR017871">
    <property type="entry name" value="ABC_transporter-like_CS"/>
</dbReference>
<protein>
    <submittedName>
        <fullName evidence="6">P-loop containing nucleoside triphosphate hydrolase protein</fullName>
    </submittedName>
</protein>
<dbReference type="InterPro" id="IPR003593">
    <property type="entry name" value="AAA+_ATPase"/>
</dbReference>
<feature type="compositionally biased region" description="Basic residues" evidence="4">
    <location>
        <begin position="81"/>
        <end position="92"/>
    </location>
</feature>
<name>A0A1X2GNB9_9FUNG</name>
<evidence type="ECO:0000256" key="2">
    <source>
        <dbReference type="ARBA" id="ARBA00022741"/>
    </source>
</evidence>
<proteinExistence type="predicted"/>
<dbReference type="PROSITE" id="PS50893">
    <property type="entry name" value="ABC_TRANSPORTER_2"/>
    <property type="match status" value="2"/>
</dbReference>
<reference evidence="6 7" key="1">
    <citation type="submission" date="2016-07" db="EMBL/GenBank/DDBJ databases">
        <title>Pervasive Adenine N6-methylation of Active Genes in Fungi.</title>
        <authorList>
            <consortium name="DOE Joint Genome Institute"/>
            <person name="Mondo S.J."/>
            <person name="Dannebaum R.O."/>
            <person name="Kuo R.C."/>
            <person name="Labutti K."/>
            <person name="Haridas S."/>
            <person name="Kuo A."/>
            <person name="Salamov A."/>
            <person name="Ahrendt S.R."/>
            <person name="Lipzen A."/>
            <person name="Sullivan W."/>
            <person name="Andreopoulos W.B."/>
            <person name="Clum A."/>
            <person name="Lindquist E."/>
            <person name="Daum C."/>
            <person name="Ramamoorthy G.K."/>
            <person name="Gryganskyi A."/>
            <person name="Culley D."/>
            <person name="Magnuson J.K."/>
            <person name="James T.Y."/>
            <person name="O'Malley M.A."/>
            <person name="Stajich J.E."/>
            <person name="Spatafora J.W."/>
            <person name="Visel A."/>
            <person name="Grigoriev I.V."/>
        </authorList>
    </citation>
    <scope>NUCLEOTIDE SEQUENCE [LARGE SCALE GENOMIC DNA]</scope>
    <source>
        <strain evidence="6 7">NRRL 3301</strain>
    </source>
</reference>
<comment type="caution">
    <text evidence="6">The sequence shown here is derived from an EMBL/GenBank/DDBJ whole genome shotgun (WGS) entry which is preliminary data.</text>
</comment>
<evidence type="ECO:0000256" key="1">
    <source>
        <dbReference type="ARBA" id="ARBA00022737"/>
    </source>
</evidence>
<dbReference type="AlphaFoldDB" id="A0A1X2GNB9"/>
<dbReference type="Gene3D" id="3.40.50.300">
    <property type="entry name" value="P-loop containing nucleotide triphosphate hydrolases"/>
    <property type="match status" value="2"/>
</dbReference>
<evidence type="ECO:0000313" key="6">
    <source>
        <dbReference type="EMBL" id="ORX57653.1"/>
    </source>
</evidence>
<dbReference type="SUPFAM" id="SSF52540">
    <property type="entry name" value="P-loop containing nucleoside triphosphate hydrolases"/>
    <property type="match status" value="2"/>
</dbReference>
<dbReference type="Proteomes" id="UP000242146">
    <property type="component" value="Unassembled WGS sequence"/>
</dbReference>
<keyword evidence="6" id="KW-0378">Hydrolase</keyword>
<dbReference type="SMART" id="SM00382">
    <property type="entry name" value="AAA"/>
    <property type="match status" value="2"/>
</dbReference>
<feature type="region of interest" description="Disordered" evidence="4">
    <location>
        <begin position="68"/>
        <end position="111"/>
    </location>
</feature>
<evidence type="ECO:0000313" key="7">
    <source>
        <dbReference type="Proteomes" id="UP000242146"/>
    </source>
</evidence>
<feature type="domain" description="ABC transporter" evidence="5">
    <location>
        <begin position="130"/>
        <end position="444"/>
    </location>
</feature>
<dbReference type="GO" id="GO:0016887">
    <property type="term" value="F:ATP hydrolysis activity"/>
    <property type="evidence" value="ECO:0007669"/>
    <property type="project" value="InterPro"/>
</dbReference>
<dbReference type="FunFam" id="3.40.50.300:FF:000011">
    <property type="entry name" value="Putative ABC transporter ATP-binding component"/>
    <property type="match status" value="1"/>
</dbReference>